<accession>A0A842H8Z3</accession>
<evidence type="ECO:0000313" key="1">
    <source>
        <dbReference type="EMBL" id="MBC2592800.1"/>
    </source>
</evidence>
<comment type="caution">
    <text evidence="1">The sequence shown here is derived from an EMBL/GenBank/DDBJ whole genome shotgun (WGS) entry which is preliminary data.</text>
</comment>
<gene>
    <name evidence="1" type="ORF">H5P28_00855</name>
</gene>
<dbReference type="EMBL" id="JACHVB010000011">
    <property type="protein sequence ID" value="MBC2592800.1"/>
    <property type="molecule type" value="Genomic_DNA"/>
</dbReference>
<organism evidence="1 2">
    <name type="scientific">Ruficoccus amylovorans</name>
    <dbReference type="NCBI Taxonomy" id="1804625"/>
    <lineage>
        <taxon>Bacteria</taxon>
        <taxon>Pseudomonadati</taxon>
        <taxon>Verrucomicrobiota</taxon>
        <taxon>Opitutia</taxon>
        <taxon>Puniceicoccales</taxon>
        <taxon>Cerasicoccaceae</taxon>
        <taxon>Ruficoccus</taxon>
    </lineage>
</organism>
<evidence type="ECO:0000313" key="2">
    <source>
        <dbReference type="Proteomes" id="UP000546464"/>
    </source>
</evidence>
<proteinExistence type="predicted"/>
<keyword evidence="2" id="KW-1185">Reference proteome</keyword>
<sequence length="84" mass="9209">MPQIDYSIGFTAAEVEEILAIQKSELKKTLSAYADNGSSVTKRRIDEIHAVIAACQRALQKLDPAKYPPTVRVGASYVDSDLEL</sequence>
<dbReference type="Proteomes" id="UP000546464">
    <property type="component" value="Unassembled WGS sequence"/>
</dbReference>
<protein>
    <submittedName>
        <fullName evidence="1">Uncharacterized protein</fullName>
    </submittedName>
</protein>
<dbReference type="RefSeq" id="WP_185673815.1">
    <property type="nucleotide sequence ID" value="NZ_JACHVB010000011.1"/>
</dbReference>
<name>A0A842H8Z3_9BACT</name>
<reference evidence="1 2" key="1">
    <citation type="submission" date="2020-07" db="EMBL/GenBank/DDBJ databases">
        <authorList>
            <person name="Feng X."/>
        </authorList>
    </citation>
    <scope>NUCLEOTIDE SEQUENCE [LARGE SCALE GENOMIC DNA]</scope>
    <source>
        <strain evidence="1 2">JCM31066</strain>
    </source>
</reference>
<dbReference type="AlphaFoldDB" id="A0A842H8Z3"/>